<evidence type="ECO:0000313" key="4">
    <source>
        <dbReference type="Proteomes" id="UP000044841"/>
    </source>
</evidence>
<feature type="region of interest" description="Disordered" evidence="1">
    <location>
        <begin position="219"/>
        <end position="240"/>
    </location>
</feature>
<dbReference type="AlphaFoldDB" id="A0A0K6G3V6"/>
<sequence>MQYDTSATSCTSSSSMTSEFTASQEQVDSSIVADLATSERCDMETMLNVFLNRCCDLPPPQPDLLQLCLQVALKHCEDAELLGFLDQFKNGKERAGYVPLAKALNRALSLSSTIQLPGIRAPSDLQILFTISDPKNLYSRPGVLRIPDLVILSLDAARQLYGKPDGDWNSVSEACLAPPEKMKFEWPDVLASVEIKWNDDPIDHLSVDDEWNDLAEATASNTTPASTTASSSVQPSGHVQSAELIQSSGSLTTTGSLPSSHSVRSSASVSGQAAISSKFAPPRRPSDHLGFDTTCPQKKHKHEKGTRSDVMLQPAGNGPEMLHCSLGRHHSISLAIIDSKMWLSRYDPQGEIQTTGTDFILNLPHLLVLLFALQRFTLADWGLNLELDPTIALRHLPQPPETGNSTSNLPRGPTDRPLPSSESTNRSQRTLASGHQHGAFGDEKQGEGTSTNGKQENSFDKKMSSKTEAPMPWIQPVSASVTVNEELKIRYDVPMLAPLDAPFYLHGRSTRSFEITDASDANASDDSPKRYVAKLYWPHIRRFKEQKLIQETRGVAYDLGNHLPRVIDSCDIDPTSNLCARKDLDLDQVPSSTRALRMIIFERLIPTTNLQGHKFLTALVECMRCHYVLWHNGIRHQDIILGNLMVRTIGDRYYGVLNDWDLSFWEGHGEFEADLTATVPYVAIHLLTLWESDPKADRTYYFELESFFWCMIWTFFAVKDTKLQPTPAMASWLTGDFSRSADTRCGFLFEHGSYQAYKEWKPYQKMSLETSRWIHDRTTDRVREKESDGDLVLLRGFLDIFSQNVAGLEMPTSPEVKGL</sequence>
<gene>
    <name evidence="3" type="ORF">RSOLAG22IIIB_10509</name>
</gene>
<reference evidence="3 4" key="1">
    <citation type="submission" date="2015-07" db="EMBL/GenBank/DDBJ databases">
        <authorList>
            <person name="Noorani M."/>
        </authorList>
    </citation>
    <scope>NUCLEOTIDE SEQUENCE [LARGE SCALE GENOMIC DNA]</scope>
    <source>
        <strain evidence="3">BBA 69670</strain>
    </source>
</reference>
<feature type="region of interest" description="Disordered" evidence="1">
    <location>
        <begin position="396"/>
        <end position="467"/>
    </location>
</feature>
<evidence type="ECO:0000256" key="1">
    <source>
        <dbReference type="SAM" id="MobiDB-lite"/>
    </source>
</evidence>
<protein>
    <recommendedName>
        <fullName evidence="2">Fungal-type protein kinase domain-containing protein</fullName>
    </recommendedName>
</protein>
<dbReference type="SUPFAM" id="SSF56112">
    <property type="entry name" value="Protein kinase-like (PK-like)"/>
    <property type="match status" value="1"/>
</dbReference>
<feature type="domain" description="Fungal-type protein kinase" evidence="2">
    <location>
        <begin position="505"/>
        <end position="714"/>
    </location>
</feature>
<organism evidence="3 4">
    <name type="scientific">Rhizoctonia solani</name>
    <dbReference type="NCBI Taxonomy" id="456999"/>
    <lineage>
        <taxon>Eukaryota</taxon>
        <taxon>Fungi</taxon>
        <taxon>Dikarya</taxon>
        <taxon>Basidiomycota</taxon>
        <taxon>Agaricomycotina</taxon>
        <taxon>Agaricomycetes</taxon>
        <taxon>Cantharellales</taxon>
        <taxon>Ceratobasidiaceae</taxon>
        <taxon>Rhizoctonia</taxon>
    </lineage>
</organism>
<feature type="region of interest" description="Disordered" evidence="1">
    <location>
        <begin position="273"/>
        <end position="309"/>
    </location>
</feature>
<accession>A0A0K6G3V6</accession>
<keyword evidence="4" id="KW-1185">Reference proteome</keyword>
<dbReference type="InterPro" id="IPR011009">
    <property type="entry name" value="Kinase-like_dom_sf"/>
</dbReference>
<dbReference type="EMBL" id="CYGV01001343">
    <property type="protein sequence ID" value="CUA73064.1"/>
    <property type="molecule type" value="Genomic_DNA"/>
</dbReference>
<feature type="compositionally biased region" description="Polar residues" evidence="1">
    <location>
        <begin position="420"/>
        <end position="433"/>
    </location>
</feature>
<feature type="compositionally biased region" description="Polar residues" evidence="1">
    <location>
        <begin position="447"/>
        <end position="456"/>
    </location>
</feature>
<dbReference type="Pfam" id="PF17667">
    <property type="entry name" value="Pkinase_fungal"/>
    <property type="match status" value="1"/>
</dbReference>
<dbReference type="Proteomes" id="UP000044841">
    <property type="component" value="Unassembled WGS sequence"/>
</dbReference>
<name>A0A0K6G3V6_9AGAM</name>
<feature type="compositionally biased region" description="Low complexity" evidence="1">
    <location>
        <begin position="219"/>
        <end position="232"/>
    </location>
</feature>
<evidence type="ECO:0000313" key="3">
    <source>
        <dbReference type="EMBL" id="CUA73064.1"/>
    </source>
</evidence>
<evidence type="ECO:0000259" key="2">
    <source>
        <dbReference type="Pfam" id="PF17667"/>
    </source>
</evidence>
<proteinExistence type="predicted"/>
<dbReference type="InterPro" id="IPR040976">
    <property type="entry name" value="Pkinase_fungal"/>
</dbReference>